<feature type="domain" description="HTH asnC-type" evidence="4">
    <location>
        <begin position="21"/>
        <end position="82"/>
    </location>
</feature>
<evidence type="ECO:0000256" key="3">
    <source>
        <dbReference type="ARBA" id="ARBA00023163"/>
    </source>
</evidence>
<dbReference type="PROSITE" id="PS50956">
    <property type="entry name" value="HTH_ASNC_2"/>
    <property type="match status" value="1"/>
</dbReference>
<dbReference type="Pfam" id="PF01037">
    <property type="entry name" value="AsnC_trans_reg"/>
    <property type="match status" value="1"/>
</dbReference>
<dbReference type="SUPFAM" id="SSF46785">
    <property type="entry name" value="Winged helix' DNA-binding domain"/>
    <property type="match status" value="1"/>
</dbReference>
<dbReference type="SUPFAM" id="SSF54909">
    <property type="entry name" value="Dimeric alpha+beta barrel"/>
    <property type="match status" value="1"/>
</dbReference>
<dbReference type="InterPro" id="IPR000485">
    <property type="entry name" value="AsnC-type_HTH_dom"/>
</dbReference>
<dbReference type="PROSITE" id="PS00519">
    <property type="entry name" value="HTH_ASNC_1"/>
    <property type="match status" value="1"/>
</dbReference>
<dbReference type="Gene3D" id="3.30.70.920">
    <property type="match status" value="1"/>
</dbReference>
<accession>A0ABS1WWJ1</accession>
<dbReference type="EMBL" id="JAEVLS010000002">
    <property type="protein sequence ID" value="MBM0105349.1"/>
    <property type="molecule type" value="Genomic_DNA"/>
</dbReference>
<keyword evidence="2" id="KW-0238">DNA-binding</keyword>
<dbReference type="InterPro" id="IPR019885">
    <property type="entry name" value="Tscrpt_reg_HTH_AsnC-type_CS"/>
</dbReference>
<evidence type="ECO:0000259" key="4">
    <source>
        <dbReference type="PROSITE" id="PS50956"/>
    </source>
</evidence>
<evidence type="ECO:0000313" key="5">
    <source>
        <dbReference type="EMBL" id="MBM0105349.1"/>
    </source>
</evidence>
<dbReference type="InterPro" id="IPR011991">
    <property type="entry name" value="ArsR-like_HTH"/>
</dbReference>
<keyword evidence="1" id="KW-0805">Transcription regulation</keyword>
<evidence type="ECO:0000256" key="1">
    <source>
        <dbReference type="ARBA" id="ARBA00023015"/>
    </source>
</evidence>
<dbReference type="PANTHER" id="PTHR30154">
    <property type="entry name" value="LEUCINE-RESPONSIVE REGULATORY PROTEIN"/>
    <property type="match status" value="1"/>
</dbReference>
<evidence type="ECO:0000256" key="2">
    <source>
        <dbReference type="ARBA" id="ARBA00023125"/>
    </source>
</evidence>
<sequence>MDMRPAGRNNVAQSPLLSARMDRLDRRILDLLQHDGSLTAADIAERVGLSKAPCWRRIQRLQETGVIQRTVALIDPKAVNVGTTVFVTVKTSNHSAAWFEQFVRTVRDIPEVTEIHRVSGEVDYLLRIVVPNIDAYDVVYKRLIAGCAFLDVSASFSLETIKQTTAIPLNYAAFDD</sequence>
<reference evidence="5 6" key="1">
    <citation type="journal article" date="2021" name="Int. J. Syst. Evol. Microbiol.">
        <title>Steroidobacter gossypii sp. nov., isolated from soil of cotton cropping field.</title>
        <authorList>
            <person name="Huang R."/>
            <person name="Yang S."/>
            <person name="Zhen C."/>
            <person name="Liu W."/>
        </authorList>
    </citation>
    <scope>NUCLEOTIDE SEQUENCE [LARGE SCALE GENOMIC DNA]</scope>
    <source>
        <strain evidence="5 6">S1-65</strain>
    </source>
</reference>
<dbReference type="Pfam" id="PF13412">
    <property type="entry name" value="HTH_24"/>
    <property type="match status" value="1"/>
</dbReference>
<dbReference type="InterPro" id="IPR036388">
    <property type="entry name" value="WH-like_DNA-bd_sf"/>
</dbReference>
<name>A0ABS1WWJ1_9GAMM</name>
<dbReference type="Proteomes" id="UP000661077">
    <property type="component" value="Unassembled WGS sequence"/>
</dbReference>
<dbReference type="SMART" id="SM00344">
    <property type="entry name" value="HTH_ASNC"/>
    <property type="match status" value="1"/>
</dbReference>
<dbReference type="InterPro" id="IPR036390">
    <property type="entry name" value="WH_DNA-bd_sf"/>
</dbReference>
<dbReference type="CDD" id="cd00090">
    <property type="entry name" value="HTH_ARSR"/>
    <property type="match status" value="1"/>
</dbReference>
<evidence type="ECO:0000313" key="6">
    <source>
        <dbReference type="Proteomes" id="UP000661077"/>
    </source>
</evidence>
<keyword evidence="6" id="KW-1185">Reference proteome</keyword>
<dbReference type="PANTHER" id="PTHR30154:SF17">
    <property type="entry name" value="DNA-BINDING TRANSCRIPTIONAL ACTIVATOR DECR"/>
    <property type="match status" value="1"/>
</dbReference>
<dbReference type="InterPro" id="IPR019887">
    <property type="entry name" value="Tscrpt_reg_AsnC/Lrp_C"/>
</dbReference>
<keyword evidence="3" id="KW-0804">Transcription</keyword>
<dbReference type="Gene3D" id="1.10.10.10">
    <property type="entry name" value="Winged helix-like DNA-binding domain superfamily/Winged helix DNA-binding domain"/>
    <property type="match status" value="1"/>
</dbReference>
<dbReference type="InterPro" id="IPR019888">
    <property type="entry name" value="Tscrpt_reg_AsnC-like"/>
</dbReference>
<gene>
    <name evidence="5" type="ORF">JM946_11340</name>
</gene>
<proteinExistence type="predicted"/>
<protein>
    <submittedName>
        <fullName evidence="5">Lrp/AsnC family transcriptional regulator</fullName>
    </submittedName>
</protein>
<organism evidence="5 6">
    <name type="scientific">Steroidobacter gossypii</name>
    <dbReference type="NCBI Taxonomy" id="2805490"/>
    <lineage>
        <taxon>Bacteria</taxon>
        <taxon>Pseudomonadati</taxon>
        <taxon>Pseudomonadota</taxon>
        <taxon>Gammaproteobacteria</taxon>
        <taxon>Steroidobacterales</taxon>
        <taxon>Steroidobacteraceae</taxon>
        <taxon>Steroidobacter</taxon>
    </lineage>
</organism>
<dbReference type="PRINTS" id="PR00033">
    <property type="entry name" value="HTHASNC"/>
</dbReference>
<comment type="caution">
    <text evidence="5">The sequence shown here is derived from an EMBL/GenBank/DDBJ whole genome shotgun (WGS) entry which is preliminary data.</text>
</comment>
<dbReference type="InterPro" id="IPR011008">
    <property type="entry name" value="Dimeric_a/b-barrel"/>
</dbReference>